<evidence type="ECO:0000256" key="1">
    <source>
        <dbReference type="SAM" id="Coils"/>
    </source>
</evidence>
<evidence type="ECO:0000313" key="3">
    <source>
        <dbReference type="EMBL" id="TKA32901.1"/>
    </source>
</evidence>
<evidence type="ECO:0000313" key="4">
    <source>
        <dbReference type="Proteomes" id="UP000308549"/>
    </source>
</evidence>
<dbReference type="EMBL" id="NAJL01000004">
    <property type="protein sequence ID" value="TKA32901.1"/>
    <property type="molecule type" value="Genomic_DNA"/>
</dbReference>
<dbReference type="OrthoDB" id="4448936at2759"/>
<organism evidence="3 4">
    <name type="scientific">Salinomyces thailandicus</name>
    <dbReference type="NCBI Taxonomy" id="706561"/>
    <lineage>
        <taxon>Eukaryota</taxon>
        <taxon>Fungi</taxon>
        <taxon>Dikarya</taxon>
        <taxon>Ascomycota</taxon>
        <taxon>Pezizomycotina</taxon>
        <taxon>Dothideomycetes</taxon>
        <taxon>Dothideomycetidae</taxon>
        <taxon>Mycosphaerellales</taxon>
        <taxon>Teratosphaeriaceae</taxon>
        <taxon>Salinomyces</taxon>
    </lineage>
</organism>
<dbReference type="AlphaFoldDB" id="A0A4U0UBQ9"/>
<sequence>MVGPSNGTAAGLMTPAAKERSFLQFETPRLQDSPFSDYFTDDARSVGESAGKRVSRDGYSAPSVETQALLVRLGRLQSQLMRGGESEQRAVVGVVARKLGEMEREISELQGRKYGSTPGLEDSGVFMEEDEEGSVMGSGIGEAAGQPRQDAEIAEPSANKNDDAMVVVVDRQLDDARQVLTGLTKAQEELRRRHSELKDLNDSHVEQLAEHEQAIETLRCENEGLKSELGFGHSELLYLKLQMEALEVDVQSLEPSSADGVEPKREDLRQATACWRRDWCDVDARLKSRLSAYGVAAAGDGDSRIQTDKTASPGHGWRLEVVREGEGGKVGKVTLQRLGRGMEEEEEEAGGVDGVKEREGESRTARAASDQREQHESAAPSYSYYYRPDNEPASYLKENNSNNDSNEQSTKQGEESLAPASSVRNHQLETANTSNESPQSTQHPTASRSDAATQTPSPSADLAVEDDSSDTDGEEEAEGEETEAESLQASAPVSAKQLQQPPRTPQPSKSAWAELWEGIGHLAGGRWGDDED</sequence>
<dbReference type="Proteomes" id="UP000308549">
    <property type="component" value="Unassembled WGS sequence"/>
</dbReference>
<feature type="compositionally biased region" description="Low complexity" evidence="2">
    <location>
        <begin position="398"/>
        <end position="407"/>
    </location>
</feature>
<feature type="compositionally biased region" description="Polar residues" evidence="2">
    <location>
        <begin position="487"/>
        <end position="509"/>
    </location>
</feature>
<protein>
    <submittedName>
        <fullName evidence="3">Uncharacterized protein</fullName>
    </submittedName>
</protein>
<feature type="coiled-coil region" evidence="1">
    <location>
        <begin position="173"/>
        <end position="228"/>
    </location>
</feature>
<keyword evidence="4" id="KW-1185">Reference proteome</keyword>
<feature type="region of interest" description="Disordered" evidence="2">
    <location>
        <begin position="337"/>
        <end position="517"/>
    </location>
</feature>
<feature type="compositionally biased region" description="Basic and acidic residues" evidence="2">
    <location>
        <begin position="354"/>
        <end position="376"/>
    </location>
</feature>
<keyword evidence="1" id="KW-0175">Coiled coil</keyword>
<comment type="caution">
    <text evidence="3">The sequence shown here is derived from an EMBL/GenBank/DDBJ whole genome shotgun (WGS) entry which is preliminary data.</text>
</comment>
<reference evidence="3 4" key="1">
    <citation type="submission" date="2017-03" db="EMBL/GenBank/DDBJ databases">
        <title>Genomes of endolithic fungi from Antarctica.</title>
        <authorList>
            <person name="Coleine C."/>
            <person name="Masonjones S."/>
            <person name="Stajich J.E."/>
        </authorList>
    </citation>
    <scope>NUCLEOTIDE SEQUENCE [LARGE SCALE GENOMIC DNA]</scope>
    <source>
        <strain evidence="3 4">CCFEE 6315</strain>
    </source>
</reference>
<feature type="compositionally biased region" description="Polar residues" evidence="2">
    <location>
        <begin position="422"/>
        <end position="458"/>
    </location>
</feature>
<feature type="region of interest" description="Disordered" evidence="2">
    <location>
        <begin position="130"/>
        <end position="158"/>
    </location>
</feature>
<gene>
    <name evidence="3" type="ORF">B0A50_01127</name>
</gene>
<feature type="compositionally biased region" description="Acidic residues" evidence="2">
    <location>
        <begin position="463"/>
        <end position="484"/>
    </location>
</feature>
<evidence type="ECO:0000256" key="2">
    <source>
        <dbReference type="SAM" id="MobiDB-lite"/>
    </source>
</evidence>
<name>A0A4U0UBQ9_9PEZI</name>
<proteinExistence type="predicted"/>
<accession>A0A4U0UBQ9</accession>